<dbReference type="EMBL" id="QGKV02001556">
    <property type="protein sequence ID" value="KAF3516850.1"/>
    <property type="molecule type" value="Genomic_DNA"/>
</dbReference>
<evidence type="ECO:0000313" key="2">
    <source>
        <dbReference type="EMBL" id="KAF3516850.1"/>
    </source>
</evidence>
<evidence type="ECO:0000256" key="1">
    <source>
        <dbReference type="SAM" id="Phobius"/>
    </source>
</evidence>
<keyword evidence="1" id="KW-0472">Membrane</keyword>
<evidence type="ECO:0000313" key="3">
    <source>
        <dbReference type="Proteomes" id="UP000266723"/>
    </source>
</evidence>
<keyword evidence="1" id="KW-1133">Transmembrane helix</keyword>
<name>A0ABQ7ARU1_BRACR</name>
<protein>
    <submittedName>
        <fullName evidence="2">Uncharacterized protein</fullName>
    </submittedName>
</protein>
<gene>
    <name evidence="2" type="ORF">DY000_02061296</name>
</gene>
<organism evidence="2 3">
    <name type="scientific">Brassica cretica</name>
    <name type="common">Mustard</name>
    <dbReference type="NCBI Taxonomy" id="69181"/>
    <lineage>
        <taxon>Eukaryota</taxon>
        <taxon>Viridiplantae</taxon>
        <taxon>Streptophyta</taxon>
        <taxon>Embryophyta</taxon>
        <taxon>Tracheophyta</taxon>
        <taxon>Spermatophyta</taxon>
        <taxon>Magnoliopsida</taxon>
        <taxon>eudicotyledons</taxon>
        <taxon>Gunneridae</taxon>
        <taxon>Pentapetalae</taxon>
        <taxon>rosids</taxon>
        <taxon>malvids</taxon>
        <taxon>Brassicales</taxon>
        <taxon>Brassicaceae</taxon>
        <taxon>Brassiceae</taxon>
        <taxon>Brassica</taxon>
    </lineage>
</organism>
<accession>A0ABQ7ARU1</accession>
<comment type="caution">
    <text evidence="2">The sequence shown here is derived from an EMBL/GenBank/DDBJ whole genome shotgun (WGS) entry which is preliminary data.</text>
</comment>
<feature type="transmembrane region" description="Helical" evidence="1">
    <location>
        <begin position="82"/>
        <end position="99"/>
    </location>
</feature>
<proteinExistence type="predicted"/>
<sequence>MSRRISEIWISGSQKYDLDIKVGYGLEFEANEDLCERRKQCSDDTFILYGLEQSHDMESILENQSWIDRSFGDNVTSSVRHWEVLLVVALVMLCLSIYLNHTLKD</sequence>
<dbReference type="Proteomes" id="UP000266723">
    <property type="component" value="Unassembled WGS sequence"/>
</dbReference>
<keyword evidence="1" id="KW-0812">Transmembrane</keyword>
<reference evidence="2 3" key="1">
    <citation type="journal article" date="2020" name="BMC Genomics">
        <title>Intraspecific diversification of the crop wild relative Brassica cretica Lam. using demographic model selection.</title>
        <authorList>
            <person name="Kioukis A."/>
            <person name="Michalopoulou V.A."/>
            <person name="Briers L."/>
            <person name="Pirintsos S."/>
            <person name="Studholme D.J."/>
            <person name="Pavlidis P."/>
            <person name="Sarris P.F."/>
        </authorList>
    </citation>
    <scope>NUCLEOTIDE SEQUENCE [LARGE SCALE GENOMIC DNA]</scope>
    <source>
        <strain evidence="3">cv. PFS-1207/04</strain>
    </source>
</reference>
<keyword evidence="3" id="KW-1185">Reference proteome</keyword>